<dbReference type="RefSeq" id="WP_191181846.1">
    <property type="nucleotide sequence ID" value="NZ_JACXAJ010000001.1"/>
</dbReference>
<keyword evidence="3" id="KW-1185">Reference proteome</keyword>
<evidence type="ECO:0000259" key="1">
    <source>
        <dbReference type="Pfam" id="PF14292"/>
    </source>
</evidence>
<comment type="caution">
    <text evidence="2">The sequence shown here is derived from an EMBL/GenBank/DDBJ whole genome shotgun (WGS) entry which is preliminary data.</text>
</comment>
<sequence>MKTWINQLFLLCALSVTLFSCDKDEERLILQDGTAPVLSASTTSLELKEENATNDAITLNWTASDYGYQAAVNYVLQLDMKGNNFAAPVESGMGSVLTKKFTVGELNTLLNRLPVTAFKVNDVEARVVSKISDKVTAVNSNVITMKVTPYLTEPPYATVYMVGDATQGGWDNTKATPMYRSEQDIFIYTYTGPLKGGNLKFLGMLGKWAPQWGNNGSNGVAFRETEADPDPGTFTVPSTGYYTVNLDLRNNTFSITPFNETGARTFASVGIIGGFNGWGTIVPMEKTSFNPHAWSLMHTFAADTELKFRHAPNWDVNWGTDQGKETNPFGKGKQGGENLKVSAGTYQILFNDLTGHYVFIKK</sequence>
<protein>
    <submittedName>
        <fullName evidence="2">SusE domain-containing protein</fullName>
    </submittedName>
</protein>
<organism evidence="2 3">
    <name type="scientific">Pontibacter aquaedesilientis</name>
    <dbReference type="NCBI Taxonomy" id="2766980"/>
    <lineage>
        <taxon>Bacteria</taxon>
        <taxon>Pseudomonadati</taxon>
        <taxon>Bacteroidota</taxon>
        <taxon>Cytophagia</taxon>
        <taxon>Cytophagales</taxon>
        <taxon>Hymenobacteraceae</taxon>
        <taxon>Pontibacter</taxon>
    </lineage>
</organism>
<proteinExistence type="predicted"/>
<dbReference type="Pfam" id="PF14292">
    <property type="entry name" value="SusE"/>
    <property type="match status" value="1"/>
</dbReference>
<feature type="domain" description="SusE outer membrane protein" evidence="1">
    <location>
        <begin position="23"/>
        <end position="127"/>
    </location>
</feature>
<accession>A0ABR7XBI9</accession>
<name>A0ABR7XBI9_9BACT</name>
<evidence type="ECO:0000313" key="2">
    <source>
        <dbReference type="EMBL" id="MBD1395680.1"/>
    </source>
</evidence>
<dbReference type="Gene3D" id="2.60.40.3620">
    <property type="match status" value="2"/>
</dbReference>
<dbReference type="EMBL" id="JACXAJ010000001">
    <property type="protein sequence ID" value="MBD1395680.1"/>
    <property type="molecule type" value="Genomic_DNA"/>
</dbReference>
<dbReference type="Proteomes" id="UP000625551">
    <property type="component" value="Unassembled WGS sequence"/>
</dbReference>
<evidence type="ECO:0000313" key="3">
    <source>
        <dbReference type="Proteomes" id="UP000625551"/>
    </source>
</evidence>
<gene>
    <name evidence="2" type="ORF">H9Q13_00750</name>
</gene>
<dbReference type="PROSITE" id="PS51257">
    <property type="entry name" value="PROKAR_LIPOPROTEIN"/>
    <property type="match status" value="1"/>
</dbReference>
<dbReference type="InterPro" id="IPR025970">
    <property type="entry name" value="SusE"/>
</dbReference>
<reference evidence="2 3" key="1">
    <citation type="submission" date="2020-09" db="EMBL/GenBank/DDBJ databases">
        <title>Genome sequencing and assembly of Pontibacter sp.</title>
        <authorList>
            <person name="Chhetri G."/>
        </authorList>
    </citation>
    <scope>NUCLEOTIDE SEQUENCE [LARGE SCALE GENOMIC DNA]</scope>
    <source>
        <strain evidence="2 3">JH31</strain>
    </source>
</reference>